<dbReference type="EMBL" id="CNFT01002835">
    <property type="protein sequence ID" value="CKU56540.1"/>
    <property type="molecule type" value="Genomic_DNA"/>
</dbReference>
<evidence type="ECO:0000313" key="1">
    <source>
        <dbReference type="EMBL" id="CKU56540.1"/>
    </source>
</evidence>
<dbReference type="AlphaFoldDB" id="A0A655AS71"/>
<name>A0A655AS71_MYCTX</name>
<organism evidence="1 2">
    <name type="scientific">Mycobacterium tuberculosis</name>
    <dbReference type="NCBI Taxonomy" id="1773"/>
    <lineage>
        <taxon>Bacteria</taxon>
        <taxon>Bacillati</taxon>
        <taxon>Actinomycetota</taxon>
        <taxon>Actinomycetes</taxon>
        <taxon>Mycobacteriales</taxon>
        <taxon>Mycobacteriaceae</taxon>
        <taxon>Mycobacterium</taxon>
        <taxon>Mycobacterium tuberculosis complex</taxon>
    </lineage>
</organism>
<protein>
    <submittedName>
        <fullName evidence="1">Biotin carboxylase-like protein</fullName>
        <ecNumber evidence="1">6.4.1.2</ecNumber>
    </submittedName>
</protein>
<reference evidence="1 2" key="1">
    <citation type="submission" date="2015-03" db="EMBL/GenBank/DDBJ databases">
        <authorList>
            <consortium name="Pathogen Informatics"/>
        </authorList>
    </citation>
    <scope>NUCLEOTIDE SEQUENCE [LARGE SCALE GENOMIC DNA]</scope>
    <source>
        <strain evidence="1 2">Bir 185</strain>
    </source>
</reference>
<gene>
    <name evidence="1" type="ORF">ERS027659_05238</name>
</gene>
<sequence length="77" mass="8896">MFVPRRRDRRDFDGMGDVCNHLLRDPETLEFIKNRGPGGKACFVMLDEETQALRARRGSRSCTPRRSCVIAWNPRSS</sequence>
<accession>A0A655AS71</accession>
<dbReference type="GO" id="GO:0003989">
    <property type="term" value="F:acetyl-CoA carboxylase activity"/>
    <property type="evidence" value="ECO:0007669"/>
    <property type="project" value="UniProtKB-EC"/>
</dbReference>
<dbReference type="EC" id="6.4.1.2" evidence="1"/>
<keyword evidence="1" id="KW-0436">Ligase</keyword>
<evidence type="ECO:0000313" key="2">
    <source>
        <dbReference type="Proteomes" id="UP000050164"/>
    </source>
</evidence>
<proteinExistence type="predicted"/>
<dbReference type="Proteomes" id="UP000050164">
    <property type="component" value="Unassembled WGS sequence"/>
</dbReference>